<proteinExistence type="predicted"/>
<dbReference type="EMBL" id="BEHY01000010">
    <property type="protein sequence ID" value="GBD08448.1"/>
    <property type="molecule type" value="Genomic_DNA"/>
</dbReference>
<sequence length="412" mass="44662">MRKPLRTGISILVIGGIVGLAGAWWLSRPASGGSGGSLVFSGTLVGRSVQLSAEVSGRVRWLADEGAMVRPGEPVAELEDPVLSQQLLEAEAALAAARAEAAALEAGVPPEQQAVLIAQVRQAEAEREAAERLWQAWWRQLREPQDLERQILEARTALAVAEQGVERARADLEKARADRDRLPFDQREIADRQVAAAEAALRAAEAERDAARARLEGLLAMRERPLSLQARVHAAEAQARASEGALRAAQARLDRARNGPTAWERDQARAAVALAEARRDLLRLQVERLRLTAPFTATVSERLAHEGETVRAGQAVLSLSTVDPLEVTIYVPVGLLGRLRVGQSVRIRVDAFPGEQFPGVIARIAPEATFTPRNVQTREERQTLVFAVTARVPNPEGRLKAGMPADVQIPPD</sequence>
<gene>
    <name evidence="6" type="ORF">HRbin22_00688</name>
</gene>
<evidence type="ECO:0000256" key="4">
    <source>
        <dbReference type="SAM" id="Phobius"/>
    </source>
</evidence>
<organism evidence="6 7">
    <name type="scientific">Candidatus Thermoflexus japonica</name>
    <dbReference type="NCBI Taxonomy" id="2035417"/>
    <lineage>
        <taxon>Bacteria</taxon>
        <taxon>Bacillati</taxon>
        <taxon>Chloroflexota</taxon>
        <taxon>Thermoflexia</taxon>
        <taxon>Thermoflexales</taxon>
        <taxon>Thermoflexaceae</taxon>
        <taxon>Thermoflexus</taxon>
    </lineage>
</organism>
<feature type="domain" description="CusB-like beta-barrel" evidence="5">
    <location>
        <begin position="328"/>
        <end position="409"/>
    </location>
</feature>
<dbReference type="Gene3D" id="1.10.287.470">
    <property type="entry name" value="Helix hairpin bin"/>
    <property type="match status" value="1"/>
</dbReference>
<evidence type="ECO:0000313" key="7">
    <source>
        <dbReference type="Proteomes" id="UP000236642"/>
    </source>
</evidence>
<feature type="transmembrane region" description="Helical" evidence="4">
    <location>
        <begin position="7"/>
        <end position="26"/>
    </location>
</feature>
<keyword evidence="4" id="KW-0812">Transmembrane</keyword>
<dbReference type="Gene3D" id="2.40.50.100">
    <property type="match status" value="1"/>
</dbReference>
<name>A0A2H5Y544_9CHLR</name>
<comment type="subcellular location">
    <subcellularLocation>
        <location evidence="1">Cell envelope</location>
    </subcellularLocation>
</comment>
<accession>A0A2H5Y544</accession>
<feature type="coiled-coil region" evidence="3">
    <location>
        <begin position="158"/>
        <end position="292"/>
    </location>
</feature>
<dbReference type="Pfam" id="PF25954">
    <property type="entry name" value="Beta-barrel_RND_2"/>
    <property type="match status" value="1"/>
</dbReference>
<keyword evidence="4" id="KW-1133">Transmembrane helix</keyword>
<dbReference type="Gene3D" id="2.40.30.170">
    <property type="match status" value="1"/>
</dbReference>
<dbReference type="GO" id="GO:0030313">
    <property type="term" value="C:cell envelope"/>
    <property type="evidence" value="ECO:0007669"/>
    <property type="project" value="UniProtKB-SubCell"/>
</dbReference>
<evidence type="ECO:0000256" key="1">
    <source>
        <dbReference type="ARBA" id="ARBA00004196"/>
    </source>
</evidence>
<keyword evidence="4" id="KW-0472">Membrane</keyword>
<dbReference type="PANTHER" id="PTHR32347:SF23">
    <property type="entry name" value="BLL5650 PROTEIN"/>
    <property type="match status" value="1"/>
</dbReference>
<dbReference type="PANTHER" id="PTHR32347">
    <property type="entry name" value="EFFLUX SYSTEM COMPONENT YKNX-RELATED"/>
    <property type="match status" value="1"/>
</dbReference>
<comment type="caution">
    <text evidence="6">The sequence shown here is derived from an EMBL/GenBank/DDBJ whole genome shotgun (WGS) entry which is preliminary data.</text>
</comment>
<evidence type="ECO:0000259" key="5">
    <source>
        <dbReference type="Pfam" id="PF25954"/>
    </source>
</evidence>
<protein>
    <recommendedName>
        <fullName evidence="5">CusB-like beta-barrel domain-containing protein</fullName>
    </recommendedName>
</protein>
<dbReference type="Proteomes" id="UP000236642">
    <property type="component" value="Unassembled WGS sequence"/>
</dbReference>
<dbReference type="InterPro" id="IPR058792">
    <property type="entry name" value="Beta-barrel_RND_2"/>
</dbReference>
<evidence type="ECO:0000313" key="6">
    <source>
        <dbReference type="EMBL" id="GBD08448.1"/>
    </source>
</evidence>
<dbReference type="AlphaFoldDB" id="A0A2H5Y544"/>
<feature type="coiled-coil region" evidence="3">
    <location>
        <begin position="87"/>
        <end position="133"/>
    </location>
</feature>
<dbReference type="PRINTS" id="PR01490">
    <property type="entry name" value="RTXTOXIND"/>
</dbReference>
<evidence type="ECO:0000256" key="2">
    <source>
        <dbReference type="ARBA" id="ARBA00023054"/>
    </source>
</evidence>
<dbReference type="InterPro" id="IPR050465">
    <property type="entry name" value="UPF0194_transport"/>
</dbReference>
<keyword evidence="2 3" id="KW-0175">Coiled coil</keyword>
<evidence type="ECO:0000256" key="3">
    <source>
        <dbReference type="SAM" id="Coils"/>
    </source>
</evidence>
<dbReference type="SUPFAM" id="SSF111369">
    <property type="entry name" value="HlyD-like secretion proteins"/>
    <property type="match status" value="1"/>
</dbReference>
<reference evidence="7" key="1">
    <citation type="submission" date="2017-09" db="EMBL/GenBank/DDBJ databases">
        <title>Metaegenomics of thermophilic ammonia-oxidizing enrichment culture.</title>
        <authorList>
            <person name="Kato S."/>
            <person name="Suzuki K."/>
        </authorList>
    </citation>
    <scope>NUCLEOTIDE SEQUENCE [LARGE SCALE GENOMIC DNA]</scope>
</reference>